<feature type="compositionally biased region" description="Basic and acidic residues" evidence="5">
    <location>
        <begin position="395"/>
        <end position="408"/>
    </location>
</feature>
<dbReference type="SUPFAM" id="SSF53335">
    <property type="entry name" value="S-adenosyl-L-methionine-dependent methyltransferases"/>
    <property type="match status" value="1"/>
</dbReference>
<keyword evidence="4" id="KW-0680">Restriction system</keyword>
<accession>A0A5M9ZHE6</accession>
<dbReference type="GO" id="GO:0009307">
    <property type="term" value="P:DNA restriction-modification system"/>
    <property type="evidence" value="ECO:0007669"/>
    <property type="project" value="UniProtKB-KW"/>
</dbReference>
<sequence>MSETRDNGLIGSLFTGYGGLDLGVMAALGGPMDVAWTSDIEPGPTAIEERHAPACGCPPNLGDITRIDTSTLRGIDVVCGGSPCQSMSLAGLRAGMHSGTRSGLWSYQTDVVAAVRPALMVWENVSGALSATASSREDLAEADRRAAALGAAGLCACETPSINPPTGFTPPDPDAEGSRPLAVELREFLKGDAARLAAIRCSKCGRPPYQMRAGHALADGERLDGAHTAPTIRALGRVLGDLANLGYDAVWRGIEAADVGAPHRRLRIFVAAWPHDPGTARTSANPRLARLAQLPPMRPDGLPWAVWDAGRDVWTEPADDLFGERGVFMDAWPRSGVMAAGAVYRAPTSAGVGGGPALRATPNTMDGMPPHADVEALRAVGRDDIRALPTPNASDADKHGPSDADRLRASPSKKSIHLCDEIASGVAVLSTPRATDGVKGGPHQSFGAGGTPLAAQAAMLPTPSALYDSEKAGTPADARRRRDRGAQLGLADMVNLLDGHA</sequence>
<dbReference type="GO" id="GO:0032259">
    <property type="term" value="P:methylation"/>
    <property type="evidence" value="ECO:0007669"/>
    <property type="project" value="UniProtKB-KW"/>
</dbReference>
<dbReference type="RefSeq" id="WP_150379884.1">
    <property type="nucleotide sequence ID" value="NZ_RZUH01000009.1"/>
</dbReference>
<name>A0A5M9ZHE6_9BIFI</name>
<organism evidence="6 7">
    <name type="scientific">Bifidobacterium myosotis</name>
    <dbReference type="NCBI Taxonomy" id="1630166"/>
    <lineage>
        <taxon>Bacteria</taxon>
        <taxon>Bacillati</taxon>
        <taxon>Actinomycetota</taxon>
        <taxon>Actinomycetes</taxon>
        <taxon>Bifidobacteriales</taxon>
        <taxon>Bifidobacteriaceae</taxon>
        <taxon>Bifidobacterium</taxon>
    </lineage>
</organism>
<protein>
    <submittedName>
        <fullName evidence="6">DNA cytosine methyltransferase</fullName>
    </submittedName>
</protein>
<evidence type="ECO:0000256" key="2">
    <source>
        <dbReference type="ARBA" id="ARBA00022679"/>
    </source>
</evidence>
<keyword evidence="1 6" id="KW-0489">Methyltransferase</keyword>
<feature type="region of interest" description="Disordered" evidence="5">
    <location>
        <begin position="386"/>
        <end position="413"/>
    </location>
</feature>
<dbReference type="Pfam" id="PF00145">
    <property type="entry name" value="DNA_methylase"/>
    <property type="match status" value="1"/>
</dbReference>
<comment type="caution">
    <text evidence="6">The sequence shown here is derived from an EMBL/GenBank/DDBJ whole genome shotgun (WGS) entry which is preliminary data.</text>
</comment>
<evidence type="ECO:0000313" key="6">
    <source>
        <dbReference type="EMBL" id="KAA8826928.1"/>
    </source>
</evidence>
<evidence type="ECO:0000256" key="1">
    <source>
        <dbReference type="ARBA" id="ARBA00022603"/>
    </source>
</evidence>
<reference evidence="6 7" key="1">
    <citation type="journal article" date="2019" name="Syst. Appl. Microbiol.">
        <title>Characterization of Bifidobacterium species in feaces of the Egyptian fruit bat: Description of B. vespertilionis sp. nov. and B. rousetti sp. nov.</title>
        <authorList>
            <person name="Modesto M."/>
            <person name="Satti M."/>
            <person name="Watanabe K."/>
            <person name="Puglisi E."/>
            <person name="Morelli L."/>
            <person name="Huang C.-H."/>
            <person name="Liou J.-S."/>
            <person name="Miyashita M."/>
            <person name="Tamura T."/>
            <person name="Saito S."/>
            <person name="Mori K."/>
            <person name="Huang L."/>
            <person name="Sciavilla P."/>
            <person name="Sandri C."/>
            <person name="Spiezio C."/>
            <person name="Vitali F."/>
            <person name="Cavalieri D."/>
            <person name="Perpetuini G."/>
            <person name="Tofalo R."/>
            <person name="Bonetti A."/>
            <person name="Arita M."/>
            <person name="Mattarelli P."/>
        </authorList>
    </citation>
    <scope>NUCLEOTIDE SEQUENCE [LARGE SCALE GENOMIC DNA]</scope>
    <source>
        <strain evidence="6 7">RST17</strain>
    </source>
</reference>
<dbReference type="InterPro" id="IPR001525">
    <property type="entry name" value="C5_MeTfrase"/>
</dbReference>
<dbReference type="Proteomes" id="UP000410049">
    <property type="component" value="Unassembled WGS sequence"/>
</dbReference>
<dbReference type="InterPro" id="IPR018117">
    <property type="entry name" value="C5_DNA_meth_AS"/>
</dbReference>
<evidence type="ECO:0000313" key="7">
    <source>
        <dbReference type="Proteomes" id="UP000410049"/>
    </source>
</evidence>
<proteinExistence type="predicted"/>
<evidence type="ECO:0000256" key="3">
    <source>
        <dbReference type="ARBA" id="ARBA00022691"/>
    </source>
</evidence>
<dbReference type="InterPro" id="IPR029063">
    <property type="entry name" value="SAM-dependent_MTases_sf"/>
</dbReference>
<keyword evidence="2 6" id="KW-0808">Transferase</keyword>
<dbReference type="AlphaFoldDB" id="A0A5M9ZHE6"/>
<dbReference type="EMBL" id="RZUH01000009">
    <property type="protein sequence ID" value="KAA8826928.1"/>
    <property type="molecule type" value="Genomic_DNA"/>
</dbReference>
<evidence type="ECO:0000256" key="5">
    <source>
        <dbReference type="SAM" id="MobiDB-lite"/>
    </source>
</evidence>
<feature type="region of interest" description="Disordered" evidence="5">
    <location>
        <begin position="462"/>
        <end position="484"/>
    </location>
</feature>
<evidence type="ECO:0000256" key="4">
    <source>
        <dbReference type="ARBA" id="ARBA00022747"/>
    </source>
</evidence>
<dbReference type="GO" id="GO:0008168">
    <property type="term" value="F:methyltransferase activity"/>
    <property type="evidence" value="ECO:0007669"/>
    <property type="project" value="UniProtKB-KW"/>
</dbReference>
<keyword evidence="3" id="KW-0949">S-adenosyl-L-methionine</keyword>
<gene>
    <name evidence="6" type="ORF">EMO91_10375</name>
</gene>
<dbReference type="PROSITE" id="PS00094">
    <property type="entry name" value="C5_MTASE_1"/>
    <property type="match status" value="1"/>
</dbReference>
<dbReference type="Gene3D" id="3.40.50.150">
    <property type="entry name" value="Vaccinia Virus protein VP39"/>
    <property type="match status" value="1"/>
</dbReference>